<dbReference type="PANTHER" id="PTHR12110">
    <property type="entry name" value="HYDROXYPYRUVATE ISOMERASE"/>
    <property type="match status" value="1"/>
</dbReference>
<dbReference type="InterPro" id="IPR050312">
    <property type="entry name" value="IolE/XylAMocC-like"/>
</dbReference>
<dbReference type="GO" id="GO:0016853">
    <property type="term" value="F:isomerase activity"/>
    <property type="evidence" value="ECO:0007669"/>
    <property type="project" value="UniProtKB-KW"/>
</dbReference>
<dbReference type="InterPro" id="IPR013022">
    <property type="entry name" value="Xyl_isomerase-like_TIM-brl"/>
</dbReference>
<dbReference type="PANTHER" id="PTHR12110:SF52">
    <property type="entry name" value="XYLOSE ISOMERASE"/>
    <property type="match status" value="1"/>
</dbReference>
<evidence type="ECO:0000313" key="4">
    <source>
        <dbReference type="Proteomes" id="UP000306192"/>
    </source>
</evidence>
<proteinExistence type="predicted"/>
<dbReference type="Gene3D" id="3.20.20.150">
    <property type="entry name" value="Divalent-metal-dependent TIM barrel enzymes"/>
    <property type="match status" value="1"/>
</dbReference>
<evidence type="ECO:0000256" key="1">
    <source>
        <dbReference type="ARBA" id="ARBA00023277"/>
    </source>
</evidence>
<comment type="caution">
    <text evidence="3">The sequence shown here is derived from an EMBL/GenBank/DDBJ whole genome shotgun (WGS) entry which is preliminary data.</text>
</comment>
<name>A0A4T2B7J3_9MICO</name>
<dbReference type="RefSeq" id="WP_136643832.1">
    <property type="nucleotide sequence ID" value="NZ_QYRT01000084.1"/>
</dbReference>
<protein>
    <submittedName>
        <fullName evidence="3">Sugar phosphate isomerase/epimerase</fullName>
    </submittedName>
</protein>
<gene>
    <name evidence="3" type="ORF">D4765_18845</name>
</gene>
<accession>A0A4T2B7J3</accession>
<evidence type="ECO:0000313" key="3">
    <source>
        <dbReference type="EMBL" id="TIH26905.1"/>
    </source>
</evidence>
<reference evidence="3 4" key="1">
    <citation type="journal article" date="2019" name="Microorganisms">
        <title>Systematic Affiliation and Genome Analysis of Subtercola vilae DB165(T) with Particular Emphasis on Cold Adaptation of an Isolate from a High-Altitude Cold Volcano Lake.</title>
        <authorList>
            <person name="Villalobos A.S."/>
            <person name="Wiese J."/>
            <person name="Imhoff J.F."/>
            <person name="Dorador C."/>
            <person name="Keller A."/>
            <person name="Hentschel U."/>
        </authorList>
    </citation>
    <scope>NUCLEOTIDE SEQUENCE [LARGE SCALE GENOMIC DNA]</scope>
    <source>
        <strain evidence="3 4">DB165</strain>
    </source>
</reference>
<dbReference type="SUPFAM" id="SSF51658">
    <property type="entry name" value="Xylose isomerase-like"/>
    <property type="match status" value="1"/>
</dbReference>
<dbReference type="Pfam" id="PF01261">
    <property type="entry name" value="AP_endonuc_2"/>
    <property type="match status" value="1"/>
</dbReference>
<dbReference type="InterPro" id="IPR036237">
    <property type="entry name" value="Xyl_isomerase-like_sf"/>
</dbReference>
<evidence type="ECO:0000259" key="2">
    <source>
        <dbReference type="Pfam" id="PF01261"/>
    </source>
</evidence>
<dbReference type="EMBL" id="QYRT01000084">
    <property type="protein sequence ID" value="TIH26905.1"/>
    <property type="molecule type" value="Genomic_DNA"/>
</dbReference>
<dbReference type="OrthoDB" id="3350993at2"/>
<dbReference type="AlphaFoldDB" id="A0A4T2B7J3"/>
<keyword evidence="1" id="KW-0119">Carbohydrate metabolism</keyword>
<keyword evidence="4" id="KW-1185">Reference proteome</keyword>
<dbReference type="Proteomes" id="UP000306192">
    <property type="component" value="Unassembled WGS sequence"/>
</dbReference>
<feature type="domain" description="Xylose isomerase-like TIM barrel" evidence="2">
    <location>
        <begin position="28"/>
        <end position="246"/>
    </location>
</feature>
<sequence length="266" mass="29037">MSIGLSTYAFFWQWQPTLPNPLSLDDMLEATAALGVTVFQICDYSAIESFDDEQLADVRERADALGIELELGTRGVHPAHLQRYLTLAAKLNVHLVRSMLYSATSRPTPAEAVEQLREVAVEYEAAGVALALETYEQVSSTVLVEIVAAVGNPVVGICSDPANCVAALELPADVIARVAPFVNNMHIKDFAFTRQEGWVGFSLVGAPMGEGLLDYDAMVAAIEPDARGINQIIEHWLPWQGDAATTRDLEAAWTAHNVHYLRSRNS</sequence>
<keyword evidence="3" id="KW-0413">Isomerase</keyword>
<organism evidence="3 4">
    <name type="scientific">Subtercola vilae</name>
    <dbReference type="NCBI Taxonomy" id="2056433"/>
    <lineage>
        <taxon>Bacteria</taxon>
        <taxon>Bacillati</taxon>
        <taxon>Actinomycetota</taxon>
        <taxon>Actinomycetes</taxon>
        <taxon>Micrococcales</taxon>
        <taxon>Microbacteriaceae</taxon>
        <taxon>Subtercola</taxon>
    </lineage>
</organism>